<dbReference type="RefSeq" id="WP_005673758.1">
    <property type="nucleotide sequence ID" value="NZ_CP146288.1"/>
</dbReference>
<dbReference type="CDD" id="cd00755">
    <property type="entry name" value="YgdL_like"/>
    <property type="match status" value="1"/>
</dbReference>
<sequence>MTDRRFASVARVYGEAGCQRLWQSHVVVVGIGGVGSWAAEALARSGVGRLTLIDLDHVAESNINRQVHALTSTLGAAKVEVMAQRIRDISPDVSVHPVDEFIEPGQEEKLIPADADLVIDAIDAVAAKASLIAWCVANGKPVIACGAAGGRTDPLQLRVEDLSRTTGDALLSAVRARLRRHHGFPRGDGGTTVSPLASHAETLNAMAHSQAQEGAGAPGHFSAQDARPVPAAQTQSSSRRRRKGDPSRFGVPAIHSPEQIAGTRPKGEGGGMPLACAGYGSLVTVTASMGLAAASQAIAQLLR</sequence>
<evidence type="ECO:0000259" key="2">
    <source>
        <dbReference type="Pfam" id="PF00899"/>
    </source>
</evidence>
<organism evidence="3 4">
    <name type="scientific">Lautropia mirabilis ATCC 51599</name>
    <dbReference type="NCBI Taxonomy" id="887898"/>
    <lineage>
        <taxon>Bacteria</taxon>
        <taxon>Pseudomonadati</taxon>
        <taxon>Pseudomonadota</taxon>
        <taxon>Betaproteobacteria</taxon>
        <taxon>Burkholderiales</taxon>
        <taxon>Burkholderiaceae</taxon>
        <taxon>Lautropia</taxon>
    </lineage>
</organism>
<feature type="region of interest" description="Disordered" evidence="1">
    <location>
        <begin position="208"/>
        <end position="267"/>
    </location>
</feature>
<dbReference type="PANTHER" id="PTHR43267:SF1">
    <property type="entry name" value="TRNA THREONYLCARBAMOYLADENOSINE DEHYDRATASE"/>
    <property type="match status" value="1"/>
</dbReference>
<dbReference type="PANTHER" id="PTHR43267">
    <property type="entry name" value="TRNA THREONYLCARBAMOYLADENOSINE DEHYDRATASE"/>
    <property type="match status" value="1"/>
</dbReference>
<dbReference type="Pfam" id="PF00899">
    <property type="entry name" value="ThiF"/>
    <property type="match status" value="1"/>
</dbReference>
<reference evidence="3 4" key="1">
    <citation type="submission" date="2010-12" db="EMBL/GenBank/DDBJ databases">
        <authorList>
            <person name="Muzny D."/>
            <person name="Qin X."/>
            <person name="Deng J."/>
            <person name="Jiang H."/>
            <person name="Liu Y."/>
            <person name="Qu J."/>
            <person name="Song X.-Z."/>
            <person name="Zhang L."/>
            <person name="Thornton R."/>
            <person name="Coyle M."/>
            <person name="Francisco L."/>
            <person name="Jackson L."/>
            <person name="Javaid M."/>
            <person name="Korchina V."/>
            <person name="Kovar C."/>
            <person name="Mata R."/>
            <person name="Mathew T."/>
            <person name="Ngo R."/>
            <person name="Nguyen L."/>
            <person name="Nguyen N."/>
            <person name="Okwuonu G."/>
            <person name="Ongeri F."/>
            <person name="Pham C."/>
            <person name="Simmons D."/>
            <person name="Wilczek-Boney K."/>
            <person name="Hale W."/>
            <person name="Jakkamsetti A."/>
            <person name="Pham P."/>
            <person name="Ruth R."/>
            <person name="San Lucas F."/>
            <person name="Warren J."/>
            <person name="Zhang J."/>
            <person name="Zhao Z."/>
            <person name="Zhou C."/>
            <person name="Zhu D."/>
            <person name="Lee S."/>
            <person name="Bess C."/>
            <person name="Blankenburg K."/>
            <person name="Forbes L."/>
            <person name="Fu Q."/>
            <person name="Gubbala S."/>
            <person name="Hirani K."/>
            <person name="Jayaseelan J.C."/>
            <person name="Lara F."/>
            <person name="Munidasa M."/>
            <person name="Palculict T."/>
            <person name="Patil S."/>
            <person name="Pu L.-L."/>
            <person name="Saada N."/>
            <person name="Tang L."/>
            <person name="Weissenberger G."/>
            <person name="Zhu Y."/>
            <person name="Hemphill L."/>
            <person name="Shang Y."/>
            <person name="Youmans B."/>
            <person name="Ayvaz T."/>
            <person name="Ross M."/>
            <person name="Santibanez J."/>
            <person name="Aqrawi P."/>
            <person name="Gross S."/>
            <person name="Joshi V."/>
            <person name="Fowler G."/>
            <person name="Nazareth L."/>
            <person name="Reid J."/>
            <person name="Worley K."/>
            <person name="Petrosino J."/>
            <person name="Highlander S."/>
            <person name="Gibbs R."/>
        </authorList>
    </citation>
    <scope>NUCLEOTIDE SEQUENCE [LARGE SCALE GENOMIC DNA]</scope>
    <source>
        <strain evidence="3 4">ATCC 51599</strain>
    </source>
</reference>
<proteinExistence type="predicted"/>
<evidence type="ECO:0000256" key="1">
    <source>
        <dbReference type="SAM" id="MobiDB-lite"/>
    </source>
</evidence>
<dbReference type="GO" id="GO:0061503">
    <property type="term" value="F:tRNA threonylcarbamoyladenosine dehydratase"/>
    <property type="evidence" value="ECO:0007669"/>
    <property type="project" value="TreeGrafter"/>
</dbReference>
<feature type="domain" description="THIF-type NAD/FAD binding fold" evidence="2">
    <location>
        <begin position="11"/>
        <end position="158"/>
    </location>
</feature>
<dbReference type="InterPro" id="IPR000594">
    <property type="entry name" value="ThiF_NAD_FAD-bd"/>
</dbReference>
<protein>
    <submittedName>
        <fullName evidence="3">ThiF family protein</fullName>
    </submittedName>
</protein>
<dbReference type="Proteomes" id="UP000011021">
    <property type="component" value="Unassembled WGS sequence"/>
</dbReference>
<dbReference type="EMBL" id="AEQP01000010">
    <property type="protein sequence ID" value="EFV94729.1"/>
    <property type="molecule type" value="Genomic_DNA"/>
</dbReference>
<dbReference type="GO" id="GO:0008641">
    <property type="term" value="F:ubiquitin-like modifier activating enzyme activity"/>
    <property type="evidence" value="ECO:0007669"/>
    <property type="project" value="InterPro"/>
</dbReference>
<keyword evidence="4" id="KW-1185">Reference proteome</keyword>
<evidence type="ECO:0000313" key="4">
    <source>
        <dbReference type="Proteomes" id="UP000011021"/>
    </source>
</evidence>
<dbReference type="InterPro" id="IPR035985">
    <property type="entry name" value="Ubiquitin-activating_enz"/>
</dbReference>
<comment type="caution">
    <text evidence="3">The sequence shown here is derived from an EMBL/GenBank/DDBJ whole genome shotgun (WGS) entry which is preliminary data.</text>
</comment>
<evidence type="ECO:0000313" key="3">
    <source>
        <dbReference type="EMBL" id="EFV94729.1"/>
    </source>
</evidence>
<dbReference type="STRING" id="887898.HMPREF0551_1476"/>
<dbReference type="eggNOG" id="COG1179">
    <property type="taxonomic scope" value="Bacteria"/>
</dbReference>
<dbReference type="SUPFAM" id="SSF69572">
    <property type="entry name" value="Activating enzymes of the ubiquitin-like proteins"/>
    <property type="match status" value="1"/>
</dbReference>
<gene>
    <name evidence="3" type="ORF">HMPREF0551_1476</name>
</gene>
<dbReference type="AlphaFoldDB" id="E7RXQ5"/>
<dbReference type="GO" id="GO:0061504">
    <property type="term" value="P:cyclic threonylcarbamoyladenosine biosynthetic process"/>
    <property type="evidence" value="ECO:0007669"/>
    <property type="project" value="TreeGrafter"/>
</dbReference>
<accession>E7RXQ5</accession>
<dbReference type="Gene3D" id="3.40.50.720">
    <property type="entry name" value="NAD(P)-binding Rossmann-like Domain"/>
    <property type="match status" value="1"/>
</dbReference>
<dbReference type="HOGENOM" id="CLU_013325_4_0_4"/>
<name>E7RXQ5_9BURK</name>
<dbReference type="InterPro" id="IPR045886">
    <property type="entry name" value="ThiF/MoeB/HesA"/>
</dbReference>